<dbReference type="AlphaFoldDB" id="K1VCX2"/>
<dbReference type="InParanoid" id="K1VCX2"/>
<protein>
    <submittedName>
        <fullName evidence="1">Uncharacterized protein</fullName>
    </submittedName>
</protein>
<dbReference type="Proteomes" id="UP000006757">
    <property type="component" value="Unassembled WGS sequence"/>
</dbReference>
<proteinExistence type="predicted"/>
<reference evidence="1 2" key="1">
    <citation type="journal article" date="2012" name="Eukaryot. Cell">
        <title>Genome sequence of the Trichosporon asahii environmental strain CBS 8904.</title>
        <authorList>
            <person name="Yang R.Y."/>
            <person name="Li H.T."/>
            <person name="Zhu H."/>
            <person name="Zhou G.P."/>
            <person name="Wang M."/>
            <person name="Wang L."/>
        </authorList>
    </citation>
    <scope>NUCLEOTIDE SEQUENCE [LARGE SCALE GENOMIC DNA]</scope>
    <source>
        <strain evidence="1 2">CBS 8904</strain>
    </source>
</reference>
<comment type="caution">
    <text evidence="1">The sequence shown here is derived from an EMBL/GenBank/DDBJ whole genome shotgun (WGS) entry which is preliminary data.</text>
</comment>
<name>K1VCX2_TRIAC</name>
<evidence type="ECO:0000313" key="1">
    <source>
        <dbReference type="EMBL" id="EKC98615.1"/>
    </source>
</evidence>
<organism evidence="1 2">
    <name type="scientific">Trichosporon asahii var. asahii (strain CBS 8904)</name>
    <name type="common">Yeast</name>
    <dbReference type="NCBI Taxonomy" id="1220162"/>
    <lineage>
        <taxon>Eukaryota</taxon>
        <taxon>Fungi</taxon>
        <taxon>Dikarya</taxon>
        <taxon>Basidiomycota</taxon>
        <taxon>Agaricomycotina</taxon>
        <taxon>Tremellomycetes</taxon>
        <taxon>Trichosporonales</taxon>
        <taxon>Trichosporonaceae</taxon>
        <taxon>Trichosporon</taxon>
    </lineage>
</organism>
<sequence length="235" mass="26103">MWWTNTADIREYETHTLVLVRQRLYHKKVTAHYAGVPSVPDSTGPPFQISPQLCCCEKKHILFKLELGHHLAVALANATCPLESAFQTVNSSYNWTLANEKYSQYNIDADKQDDLEVLLLVNANPGVDWGYTPGCYFLGTLDEKKVKQCEELGGMAIVNSRTKQVVDADVWFCGLPGNGYEHRGPQPNSTMVDRLASRISDSVITCTAPTSAAYRTSWSWVPMAFVALTSAVALL</sequence>
<keyword evidence="2" id="KW-1185">Reference proteome</keyword>
<dbReference type="EMBL" id="AMBO01000386">
    <property type="protein sequence ID" value="EKC98615.1"/>
    <property type="molecule type" value="Genomic_DNA"/>
</dbReference>
<accession>K1VCX2</accession>
<dbReference type="HOGENOM" id="CLU_103060_0_0_1"/>
<gene>
    <name evidence="1" type="ORF">A1Q2_07107</name>
</gene>
<evidence type="ECO:0000313" key="2">
    <source>
        <dbReference type="Proteomes" id="UP000006757"/>
    </source>
</evidence>